<dbReference type="GO" id="GO:0006352">
    <property type="term" value="P:DNA-templated transcription initiation"/>
    <property type="evidence" value="ECO:0007669"/>
    <property type="project" value="InterPro"/>
</dbReference>
<feature type="domain" description="RNA polymerase sigma factor 70 region 4 type 2" evidence="1">
    <location>
        <begin position="108"/>
        <end position="138"/>
    </location>
</feature>
<evidence type="ECO:0000313" key="2">
    <source>
        <dbReference type="EMBL" id="CBA62790.1"/>
    </source>
</evidence>
<dbReference type="InterPro" id="IPR013324">
    <property type="entry name" value="RNA_pol_sigma_r3/r4-like"/>
</dbReference>
<evidence type="ECO:0000313" key="3">
    <source>
        <dbReference type="Proteomes" id="UP000002068"/>
    </source>
</evidence>
<evidence type="ECO:0000259" key="1">
    <source>
        <dbReference type="Pfam" id="PF08281"/>
    </source>
</evidence>
<dbReference type="RefSeq" id="WP_009888825.1">
    <property type="nucleotide sequence ID" value="NC_013315.1"/>
</dbReference>
<dbReference type="Pfam" id="PF08281">
    <property type="entry name" value="Sigma70_r4_2"/>
    <property type="match status" value="1"/>
</dbReference>
<sequence>MDKESIKEIVRELRKEEREDRKKGVLYNTRLLMKHYNDFKRHIDSAVSEAKDVDYLEDDLGKLDNEELYILSIKKSKARTIIMIAHIDSAMKTLKLRQERLHSYEKYRALELYYCDEKTYEEIAEILNCGVVTSRRWINEMVKELGVYLFGIDGLKLTV</sequence>
<proteinExistence type="predicted"/>
<dbReference type="KEGG" id="cdc:CD196_1452"/>
<gene>
    <name evidence="2" type="ordered locus">CD196_1452</name>
</gene>
<dbReference type="Proteomes" id="UP000002068">
    <property type="component" value="Chromosome"/>
</dbReference>
<dbReference type="GO" id="GO:0003677">
    <property type="term" value="F:DNA binding"/>
    <property type="evidence" value="ECO:0007669"/>
    <property type="project" value="InterPro"/>
</dbReference>
<dbReference type="Gene3D" id="1.10.10.10">
    <property type="entry name" value="Winged helix-like DNA-binding domain superfamily/Winged helix DNA-binding domain"/>
    <property type="match status" value="1"/>
</dbReference>
<reference evidence="2 3" key="1">
    <citation type="journal article" date="2009" name="Genome Biol.">
        <title>Comparative genome and phenotypic analysis of Clostridium difficile 027 strains provides insight into the evolution of a hypervirulent bacterium.</title>
        <authorList>
            <person name="Stabler R.A."/>
            <person name="He M."/>
            <person name="Dawson L."/>
            <person name="Martin M."/>
            <person name="Valiente E."/>
            <person name="Corton C."/>
            <person name="Lawley T.D."/>
            <person name="Sebaihia M."/>
            <person name="Quail M.A."/>
            <person name="Rose G."/>
            <person name="Gerding D.N."/>
            <person name="Gibert M."/>
            <person name="Popoff M.R."/>
            <person name="Parkhill J."/>
            <person name="Dougan G."/>
            <person name="Wren B.W."/>
        </authorList>
    </citation>
    <scope>NUCLEOTIDE SEQUENCE [LARGE SCALE GENOMIC DNA]</scope>
    <source>
        <strain evidence="2 3">CD196</strain>
    </source>
</reference>
<dbReference type="HOGENOM" id="CLU_097117_2_0_9"/>
<dbReference type="AlphaFoldDB" id="A0A0H3N6U8"/>
<dbReference type="InterPro" id="IPR013249">
    <property type="entry name" value="RNA_pol_sigma70_r4_t2"/>
</dbReference>
<dbReference type="EMBL" id="FN538970">
    <property type="protein sequence ID" value="CBA62790.1"/>
    <property type="molecule type" value="Genomic_DNA"/>
</dbReference>
<organism evidence="2 3">
    <name type="scientific">Clostridioides difficile (strain CD196)</name>
    <name type="common">Peptoclostridium difficile</name>
    <dbReference type="NCBI Taxonomy" id="645462"/>
    <lineage>
        <taxon>Bacteria</taxon>
        <taxon>Bacillati</taxon>
        <taxon>Bacillota</taxon>
        <taxon>Clostridia</taxon>
        <taxon>Peptostreptococcales</taxon>
        <taxon>Peptostreptococcaceae</taxon>
        <taxon>Clostridioides</taxon>
    </lineage>
</organism>
<dbReference type="InterPro" id="IPR036388">
    <property type="entry name" value="WH-like_DNA-bd_sf"/>
</dbReference>
<protein>
    <recommendedName>
        <fullName evidence="1">RNA polymerase sigma factor 70 region 4 type 2 domain-containing protein</fullName>
    </recommendedName>
</protein>
<name>A0A0H3N6U8_CLODC</name>
<accession>A0A0H3N6U8</accession>
<dbReference type="SUPFAM" id="SSF88659">
    <property type="entry name" value="Sigma3 and sigma4 domains of RNA polymerase sigma factors"/>
    <property type="match status" value="1"/>
</dbReference>
<dbReference type="GO" id="GO:0016987">
    <property type="term" value="F:sigma factor activity"/>
    <property type="evidence" value="ECO:0007669"/>
    <property type="project" value="InterPro"/>
</dbReference>